<organism evidence="7 8">
    <name type="scientific">Kitasatospora cystarginea</name>
    <dbReference type="NCBI Taxonomy" id="58350"/>
    <lineage>
        <taxon>Bacteria</taxon>
        <taxon>Bacillati</taxon>
        <taxon>Actinomycetota</taxon>
        <taxon>Actinomycetes</taxon>
        <taxon>Kitasatosporales</taxon>
        <taxon>Streptomycetaceae</taxon>
        <taxon>Kitasatospora</taxon>
    </lineage>
</organism>
<evidence type="ECO:0000313" key="7">
    <source>
        <dbReference type="EMBL" id="GAA2240499.1"/>
    </source>
</evidence>
<evidence type="ECO:0000256" key="3">
    <source>
        <dbReference type="ARBA" id="ARBA00022801"/>
    </source>
</evidence>
<keyword evidence="3" id="KW-0378">Hydrolase</keyword>
<name>A0ABN3DS79_9ACTN</name>
<evidence type="ECO:0000256" key="2">
    <source>
        <dbReference type="ARBA" id="ARBA00022670"/>
    </source>
</evidence>
<dbReference type="PANTHER" id="PTHR47359:SF3">
    <property type="entry name" value="NLP_P60 DOMAIN-CONTAINING PROTEIN-RELATED"/>
    <property type="match status" value="1"/>
</dbReference>
<dbReference type="InterPro" id="IPR051794">
    <property type="entry name" value="PG_Endopeptidase_C40"/>
</dbReference>
<dbReference type="Proteomes" id="UP001500305">
    <property type="component" value="Unassembled WGS sequence"/>
</dbReference>
<comment type="caution">
    <text evidence="7">The sequence shown here is derived from an EMBL/GenBank/DDBJ whole genome shotgun (WGS) entry which is preliminary data.</text>
</comment>
<dbReference type="Gene3D" id="3.90.1720.10">
    <property type="entry name" value="endopeptidase domain like (from Nostoc punctiforme)"/>
    <property type="match status" value="1"/>
</dbReference>
<protein>
    <recommendedName>
        <fullName evidence="6">NlpC/P60 domain-containing protein</fullName>
    </recommendedName>
</protein>
<accession>A0ABN3DS79</accession>
<dbReference type="InterPro" id="IPR000064">
    <property type="entry name" value="NLP_P60_dom"/>
</dbReference>
<dbReference type="PANTHER" id="PTHR47359">
    <property type="entry name" value="PEPTIDOGLYCAN DL-ENDOPEPTIDASE CWLO"/>
    <property type="match status" value="1"/>
</dbReference>
<dbReference type="EMBL" id="BAAATR010000007">
    <property type="protein sequence ID" value="GAA2240499.1"/>
    <property type="molecule type" value="Genomic_DNA"/>
</dbReference>
<dbReference type="Pfam" id="PF00877">
    <property type="entry name" value="NLPC_P60"/>
    <property type="match status" value="1"/>
</dbReference>
<evidence type="ECO:0000259" key="6">
    <source>
        <dbReference type="PROSITE" id="PS51935"/>
    </source>
</evidence>
<keyword evidence="2" id="KW-0645">Protease</keyword>
<feature type="chain" id="PRO_5046885657" description="NlpC/P60 domain-containing protein" evidence="5">
    <location>
        <begin position="31"/>
        <end position="280"/>
    </location>
</feature>
<dbReference type="PROSITE" id="PS51935">
    <property type="entry name" value="NLPC_P60"/>
    <property type="match status" value="1"/>
</dbReference>
<dbReference type="InterPro" id="IPR038765">
    <property type="entry name" value="Papain-like_cys_pep_sf"/>
</dbReference>
<keyword evidence="8" id="KW-1185">Reference proteome</keyword>
<sequence length="280" mass="28943">MGFRLASAAVATALALAVAFGPAPAGIATAADPVCDVLAPGASAAAEGAVRAACSQIGTWYTWGGGHGARPGPTYGHPDGVDPASDHDAERLGFDCSGLVRYAYAQAVGQDVLDGSADQQFHTVHAAQRLTPDQIPGSLLPGDLIAYGSSAGLHHIAVYLGAGRTVEARQSGTHVAVNDLRLGGELFGAVRIDPGPVRGPLVSTWGTGVWTHARPAMESARVYAFAGPTTVRVECQKHAQSVTAEGITNDAWSFLPDYRAWITNIYLRGGYWLDGVPACG</sequence>
<evidence type="ECO:0000313" key="8">
    <source>
        <dbReference type="Proteomes" id="UP001500305"/>
    </source>
</evidence>
<evidence type="ECO:0000256" key="4">
    <source>
        <dbReference type="ARBA" id="ARBA00022807"/>
    </source>
</evidence>
<evidence type="ECO:0000256" key="1">
    <source>
        <dbReference type="ARBA" id="ARBA00007074"/>
    </source>
</evidence>
<keyword evidence="5" id="KW-0732">Signal</keyword>
<keyword evidence="4" id="KW-0788">Thiol protease</keyword>
<feature type="domain" description="NlpC/P60" evidence="6">
    <location>
        <begin position="43"/>
        <end position="199"/>
    </location>
</feature>
<reference evidence="7 8" key="1">
    <citation type="journal article" date="2019" name="Int. J. Syst. Evol. Microbiol.">
        <title>The Global Catalogue of Microorganisms (GCM) 10K type strain sequencing project: providing services to taxonomists for standard genome sequencing and annotation.</title>
        <authorList>
            <consortium name="The Broad Institute Genomics Platform"/>
            <consortium name="The Broad Institute Genome Sequencing Center for Infectious Disease"/>
            <person name="Wu L."/>
            <person name="Ma J."/>
        </authorList>
    </citation>
    <scope>NUCLEOTIDE SEQUENCE [LARGE SCALE GENOMIC DNA]</scope>
    <source>
        <strain evidence="7 8">JCM 7356</strain>
    </source>
</reference>
<dbReference type="RefSeq" id="WP_344636142.1">
    <property type="nucleotide sequence ID" value="NZ_BAAATR010000007.1"/>
</dbReference>
<dbReference type="SUPFAM" id="SSF54001">
    <property type="entry name" value="Cysteine proteinases"/>
    <property type="match status" value="1"/>
</dbReference>
<proteinExistence type="inferred from homology"/>
<evidence type="ECO:0000256" key="5">
    <source>
        <dbReference type="SAM" id="SignalP"/>
    </source>
</evidence>
<feature type="signal peptide" evidence="5">
    <location>
        <begin position="1"/>
        <end position="30"/>
    </location>
</feature>
<comment type="similarity">
    <text evidence="1">Belongs to the peptidase C40 family.</text>
</comment>
<gene>
    <name evidence="7" type="ORF">GCM10010430_22440</name>
</gene>